<dbReference type="PROSITE" id="PS50250">
    <property type="entry name" value="PCI"/>
    <property type="match status" value="1"/>
</dbReference>
<evidence type="ECO:0000256" key="1">
    <source>
        <dbReference type="ARBA" id="ARBA00004123"/>
    </source>
</evidence>
<comment type="caution">
    <text evidence="9">The sequence shown here is derived from an EMBL/GenBank/DDBJ whole genome shotgun (WGS) entry which is preliminary data.</text>
</comment>
<evidence type="ECO:0000256" key="6">
    <source>
        <dbReference type="ARBA" id="ARBA00022790"/>
    </source>
</evidence>
<keyword evidence="6" id="KW-0736">Signalosome</keyword>
<dbReference type="GO" id="GO:0008180">
    <property type="term" value="C:COP9 signalosome"/>
    <property type="evidence" value="ECO:0007669"/>
    <property type="project" value="UniProtKB-KW"/>
</dbReference>
<evidence type="ECO:0000256" key="7">
    <source>
        <dbReference type="ARBA" id="ARBA00023242"/>
    </source>
</evidence>
<keyword evidence="5" id="KW-0963">Cytoplasm</keyword>
<dbReference type="AlphaFoldDB" id="A0A1V6SYL2"/>
<evidence type="ECO:0000256" key="2">
    <source>
        <dbReference type="ARBA" id="ARBA00004496"/>
    </source>
</evidence>
<evidence type="ECO:0000313" key="9">
    <source>
        <dbReference type="EMBL" id="OQE19158.1"/>
    </source>
</evidence>
<dbReference type="Proteomes" id="UP000191285">
    <property type="component" value="Unassembled WGS sequence"/>
</dbReference>
<dbReference type="Pfam" id="PF22788">
    <property type="entry name" value="COP9_hel_rpt"/>
    <property type="match status" value="2"/>
</dbReference>
<dbReference type="STRING" id="303698.A0A1V6SYL2"/>
<organism evidence="9 10">
    <name type="scientific">Penicillium steckii</name>
    <dbReference type="NCBI Taxonomy" id="303698"/>
    <lineage>
        <taxon>Eukaryota</taxon>
        <taxon>Fungi</taxon>
        <taxon>Dikarya</taxon>
        <taxon>Ascomycota</taxon>
        <taxon>Pezizomycotina</taxon>
        <taxon>Eurotiomycetes</taxon>
        <taxon>Eurotiomycetidae</taxon>
        <taxon>Eurotiales</taxon>
        <taxon>Aspergillaceae</taxon>
        <taxon>Penicillium</taxon>
    </lineage>
</organism>
<dbReference type="EMBL" id="MLKD01000016">
    <property type="protein sequence ID" value="OQE19158.1"/>
    <property type="molecule type" value="Genomic_DNA"/>
</dbReference>
<dbReference type="InterPro" id="IPR055089">
    <property type="entry name" value="COP9_N"/>
</dbReference>
<name>A0A1V6SYL2_9EURO</name>
<evidence type="ECO:0000259" key="8">
    <source>
        <dbReference type="PROSITE" id="PS50250"/>
    </source>
</evidence>
<dbReference type="PANTHER" id="PTHR10758:SF1">
    <property type="entry name" value="COP9 SIGNALOSOME COMPLEX SUBUNIT 3"/>
    <property type="match status" value="1"/>
</dbReference>
<evidence type="ECO:0000256" key="3">
    <source>
        <dbReference type="ARBA" id="ARBA00007084"/>
    </source>
</evidence>
<dbReference type="InterPro" id="IPR000717">
    <property type="entry name" value="PCI_dom"/>
</dbReference>
<dbReference type="GO" id="GO:0006511">
    <property type="term" value="P:ubiquitin-dependent protein catabolic process"/>
    <property type="evidence" value="ECO:0007669"/>
    <property type="project" value="TreeGrafter"/>
</dbReference>
<proteinExistence type="inferred from homology"/>
<comment type="similarity">
    <text evidence="3">Belongs to the CSN3 family.</text>
</comment>
<gene>
    <name evidence="9" type="ORF">PENSTE_c016G06291</name>
</gene>
<dbReference type="GO" id="GO:0005737">
    <property type="term" value="C:cytoplasm"/>
    <property type="evidence" value="ECO:0007669"/>
    <property type="project" value="UniProtKB-SubCell"/>
</dbReference>
<evidence type="ECO:0000313" key="10">
    <source>
        <dbReference type="Proteomes" id="UP000191285"/>
    </source>
</evidence>
<evidence type="ECO:0000256" key="4">
    <source>
        <dbReference type="ARBA" id="ARBA00014878"/>
    </source>
</evidence>
<protein>
    <recommendedName>
        <fullName evidence="4">COP9 signalosome complex subunit 3</fullName>
    </recommendedName>
</protein>
<dbReference type="OrthoDB" id="29061at2759"/>
<dbReference type="InterPro" id="IPR050756">
    <property type="entry name" value="CSN3"/>
</dbReference>
<keyword evidence="7" id="KW-0539">Nucleus</keyword>
<comment type="subcellular location">
    <subcellularLocation>
        <location evidence="2">Cytoplasm</location>
    </subcellularLocation>
    <subcellularLocation>
        <location evidence="1">Nucleus</location>
    </subcellularLocation>
</comment>
<keyword evidence="10" id="KW-1185">Reference proteome</keyword>
<evidence type="ECO:0000256" key="5">
    <source>
        <dbReference type="ARBA" id="ARBA00022490"/>
    </source>
</evidence>
<dbReference type="PANTHER" id="PTHR10758">
    <property type="entry name" value="26S PROTEASOME NON-ATPASE REGULATORY SUBUNIT 3/COP9 SIGNALOSOME COMPLEX SUBUNIT 3"/>
    <property type="match status" value="1"/>
</dbReference>
<sequence length="499" mass="55022">MASIRALVSRSAKLQQFAERSDEKYDGQIQELVASLRQSLSDQTLNFAANDPAVLDNFDPAADAITYLILLRLQIQTLQESSQQKIPTALLPSGTLWPKAVHYIKGFNPVQVRYVGNEWRQLIELVAHAAQSVSQPLLATKIIRDAMLRLDPSCSVFTSTHLLFVRLCLHAKSYGCALPILDKYICHFPGFTERGLSKSSPVLCARHETSAAFITARSGLSAPLTWRDQSRYFLYGGMIYMALKEWNKASHFLELVMSMPSLGPISMIMVEAYKKWVLVGLIEAGKLRPTPKTIAPNVLKIYQSIARPYLNLAQAFELGDLKRLNAEIDAAVQIWRDDNNMGLVSQVKDSLSAHALAGIKKIFAAITVSELSGQALSLPDNVEAAESEIASLIMSGSVSATLVHSPDHPEATRLRFPSDSALSRSSQELQVQNKLENEGRILEALIEGVKKRNQVLGLGPEYIDHLRMAQNWGASGDGFAIMGEDTGLEMDEDIMGDQT</sequence>
<reference evidence="10" key="1">
    <citation type="journal article" date="2017" name="Nat. Microbiol.">
        <title>Global analysis of biosynthetic gene clusters reveals vast potential of secondary metabolite production in Penicillium species.</title>
        <authorList>
            <person name="Nielsen J.C."/>
            <person name="Grijseels S."/>
            <person name="Prigent S."/>
            <person name="Ji B."/>
            <person name="Dainat J."/>
            <person name="Nielsen K.F."/>
            <person name="Frisvad J.C."/>
            <person name="Workman M."/>
            <person name="Nielsen J."/>
        </authorList>
    </citation>
    <scope>NUCLEOTIDE SEQUENCE [LARGE SCALE GENOMIC DNA]</scope>
    <source>
        <strain evidence="10">IBT 24891</strain>
    </source>
</reference>
<feature type="domain" description="PCI" evidence="8">
    <location>
        <begin position="248"/>
        <end position="416"/>
    </location>
</feature>
<accession>A0A1V6SYL2</accession>